<feature type="signal peptide" evidence="2">
    <location>
        <begin position="1"/>
        <end position="18"/>
    </location>
</feature>
<keyword evidence="5" id="KW-1185">Reference proteome</keyword>
<organism evidence="5">
    <name type="scientific">Caenorhabditis brenneri</name>
    <name type="common">Nematode worm</name>
    <dbReference type="NCBI Taxonomy" id="135651"/>
    <lineage>
        <taxon>Eukaryota</taxon>
        <taxon>Metazoa</taxon>
        <taxon>Ecdysozoa</taxon>
        <taxon>Nematoda</taxon>
        <taxon>Chromadorea</taxon>
        <taxon>Rhabditida</taxon>
        <taxon>Rhabditina</taxon>
        <taxon>Rhabditomorpha</taxon>
        <taxon>Rhabditoidea</taxon>
        <taxon>Rhabditidae</taxon>
        <taxon>Peloderinae</taxon>
        <taxon>Caenorhabditis</taxon>
    </lineage>
</organism>
<feature type="chain" id="PRO_5003405231" description="Tyrosine-protein phosphatase domain-containing protein" evidence="2">
    <location>
        <begin position="19"/>
        <end position="1452"/>
    </location>
</feature>
<keyword evidence="2" id="KW-0732">Signal</keyword>
<dbReference type="PANTHER" id="PTHR32525:SF3">
    <property type="entry name" value="DOMAIN OF UNKNOWN FUNCTION WSN DOMAIN-CONTAINING PROTEIN-RELATED"/>
    <property type="match status" value="1"/>
</dbReference>
<dbReference type="InterPro" id="IPR000242">
    <property type="entry name" value="PTP_cat"/>
</dbReference>
<dbReference type="SMART" id="SM00453">
    <property type="entry name" value="WSN"/>
    <property type="match status" value="1"/>
</dbReference>
<sequence>MLLKLICFVICMLHLSLEDTAKMARMSRATETKLSILIDHFQSLSRISNGISLKIGLLDGSYPSDDVIIELLHLGQLKLQDILDLQTSNTESALNQFDALPKSLETTPEVINIENRLVLLVDTRNYRMENYQNFTGRPDYEQHLKEVIKLKDIHSKISRLKKDVGIWIGLISYFEDWSKGMDDPTAVDAFGKFSDILKYLVAIESLPKSFKTYTDQLKTAKLIKRKSRFIDQLENESVSRKKLFVSTKYTDEGLNTIKTELKTTLDTGKIVNKARSAFQTISQLIRPQPFFYKYSSGFSGGGEDLAKLSKDVSDEWILKHVSNGTLVTENLNGLFVEMDELETQFEKVKISWDPVKEKSVQVEPKISLLLKLTEIEHVDLNTITDASFKLKKCDKENSAYTSANFDDLKPVLDDIDKLNKKLDGISNFNYVSQFEDLSLLKKALESIEPPPATDAEKAKVARDVVKKMISTPDFSKILSLLEDFSKDLEAFETSITESTTLASQIKFTDIDDYHKTTKGYMKIYECIGEVGENGAKLRNLLKLIEEIRPLKLPSGNVSPMINLILDSRDNLSKLKDYLKNMKNPDASNSLKESFPNFEEVSHNLGVAVQGFVAVKEAADAKSELQSLLDLALDPKNLGNVQELKTLAELFKEIDDFLSFLDDVDGLRKKRQTADFKNDQQVFVEAHKISSWKVDMEKFKSEIEAIGGNHKAVLDKLATLDLDFSKFKFSQAVSSLTALDDLFTLFGTKLNLQPLVTPPNGNMQPQDDLHMELQVNFEPGEMAESPLAWVGDYAVVKISGCILLIVFFVVFLVIGLISLFCPQCWGFCGVVDNDGPENPVDNRQTKHPETSKLTVTPINEEKVEHAEPEIRDKGKTKKGTSKGTENKNSTEEKSKELVPGKGKPEEKVTIKKVTEKPNHENNSNNDPNTKKKNKYDPNSKNKNSKQGAGKNDEKKVKTVNVPKKRPKDPSAKHSSSRESAAREKKKLNAVVLRRDAVLDEEGKKSLFYFMDYILGGIDTNISKQRKYPNEILMDIFASINKSESQFDTYLDYAENQSERIERARICLESSMVVLKGFESTDGYRKTNYYNGSVHIEGRKKWIVAQDPMDGTEVETYGENDISIKANTIEKHLGAIHQHDVERVIRFTPFEREGEKVCARWHREDVDIDGTNLMRFGRYSVQTVGKESEVERFNNPDMFIKYLLKITDLVTKISKNVVVIFYNWNNPKDPKDGQDILNYLDESKGNVMLQDRNGLGASCVIMAIKFTIVKHEFVHSIEQMIRFVSDWRRGAIRNAGDVFYMLLCIIESLMEFNKVEFTMVYHSFDYYYDKFLEGGFDRGNKNRINLFERNGLQGSREEYVEQKFKEYEEKKAAESKKTNKTLKKAKNVDAGDVDFENQSNQQNVDTMEIKKEQSLKNQPEKSATGQKSSKSTKLVAQKSSKSNKNLDGSKKKVT</sequence>
<feature type="region of interest" description="Disordered" evidence="1">
    <location>
        <begin position="838"/>
        <end position="984"/>
    </location>
</feature>
<feature type="region of interest" description="Disordered" evidence="1">
    <location>
        <begin position="1388"/>
        <end position="1452"/>
    </location>
</feature>
<feature type="compositionally biased region" description="Basic and acidic residues" evidence="1">
    <location>
        <begin position="858"/>
        <end position="872"/>
    </location>
</feature>
<accession>G0N658</accession>
<evidence type="ECO:0000259" key="3">
    <source>
        <dbReference type="PROSITE" id="PS50055"/>
    </source>
</evidence>
<dbReference type="EMBL" id="GL379842">
    <property type="protein sequence ID" value="EGT53526.1"/>
    <property type="molecule type" value="Genomic_DNA"/>
</dbReference>
<dbReference type="InterPro" id="IPR029021">
    <property type="entry name" value="Prot-tyrosine_phosphatase-like"/>
</dbReference>
<feature type="compositionally biased region" description="Polar residues" evidence="1">
    <location>
        <begin position="1394"/>
        <end position="1403"/>
    </location>
</feature>
<dbReference type="HOGENOM" id="CLU_003777_0_0_1"/>
<dbReference type="InParanoid" id="G0N658"/>
<protein>
    <recommendedName>
        <fullName evidence="3">Tyrosine-protein phosphatase domain-containing protein</fullName>
    </recommendedName>
</protein>
<evidence type="ECO:0000313" key="4">
    <source>
        <dbReference type="EMBL" id="EGT53526.1"/>
    </source>
</evidence>
<dbReference type="OrthoDB" id="5840721at2759"/>
<reference evidence="5" key="1">
    <citation type="submission" date="2011-07" db="EMBL/GenBank/DDBJ databases">
        <authorList>
            <consortium name="Caenorhabditis brenneri Sequencing and Analysis Consortium"/>
            <person name="Wilson R.K."/>
        </authorList>
    </citation>
    <scope>NUCLEOTIDE SEQUENCE [LARGE SCALE GENOMIC DNA]</scope>
    <source>
        <strain evidence="5">PB2801</strain>
    </source>
</reference>
<dbReference type="GO" id="GO:0004725">
    <property type="term" value="F:protein tyrosine phosphatase activity"/>
    <property type="evidence" value="ECO:0007669"/>
    <property type="project" value="InterPro"/>
</dbReference>
<feature type="domain" description="Tyrosine-protein phosphatase" evidence="3">
    <location>
        <begin position="1039"/>
        <end position="1242"/>
    </location>
</feature>
<feature type="compositionally biased region" description="Polar residues" evidence="1">
    <location>
        <begin position="1413"/>
        <end position="1444"/>
    </location>
</feature>
<evidence type="ECO:0000256" key="1">
    <source>
        <dbReference type="SAM" id="MobiDB-lite"/>
    </source>
</evidence>
<dbReference type="InterPro" id="IPR003595">
    <property type="entry name" value="Tyr_Pase_cat"/>
</dbReference>
<feature type="compositionally biased region" description="Basic and acidic residues" evidence="1">
    <location>
        <begin position="883"/>
        <end position="918"/>
    </location>
</feature>
<dbReference type="SMART" id="SM00404">
    <property type="entry name" value="PTPc_motif"/>
    <property type="match status" value="1"/>
</dbReference>
<feature type="compositionally biased region" description="Basic and acidic residues" evidence="1">
    <location>
        <begin position="966"/>
        <end position="981"/>
    </location>
</feature>
<dbReference type="Gene3D" id="3.90.190.10">
    <property type="entry name" value="Protein tyrosine phosphatase superfamily"/>
    <property type="match status" value="1"/>
</dbReference>
<name>G0N658_CAEBE</name>
<dbReference type="SUPFAM" id="SSF52799">
    <property type="entry name" value="(Phosphotyrosine protein) phosphatases II"/>
    <property type="match status" value="1"/>
</dbReference>
<dbReference type="PROSITE" id="PS50055">
    <property type="entry name" value="TYR_PHOSPHATASE_PTP"/>
    <property type="match status" value="1"/>
</dbReference>
<gene>
    <name evidence="4" type="ORF">CAEBREN_25770</name>
</gene>
<dbReference type="Proteomes" id="UP000008068">
    <property type="component" value="Unassembled WGS sequence"/>
</dbReference>
<proteinExistence type="predicted"/>
<evidence type="ECO:0000313" key="5">
    <source>
        <dbReference type="Proteomes" id="UP000008068"/>
    </source>
</evidence>
<dbReference type="PANTHER" id="PTHR32525">
    <property type="entry name" value="PROTEIN-TYROSINE-PHOSPHATASE"/>
    <property type="match status" value="1"/>
</dbReference>
<dbReference type="SMART" id="SM00194">
    <property type="entry name" value="PTPc"/>
    <property type="match status" value="1"/>
</dbReference>
<dbReference type="Pfam" id="PF02206">
    <property type="entry name" value="WSN"/>
    <property type="match status" value="1"/>
</dbReference>
<dbReference type="InterPro" id="IPR003125">
    <property type="entry name" value="WSN"/>
</dbReference>
<evidence type="ECO:0000256" key="2">
    <source>
        <dbReference type="SAM" id="SignalP"/>
    </source>
</evidence>
<dbReference type="eggNOG" id="ENOG502TJGQ">
    <property type="taxonomic scope" value="Eukaryota"/>
</dbReference>